<sequence length="100" mass="10891">MITGSQCRAARALVEVSRTLLAKRSKVDELIIEQFERKIEVPGPTAIASIRKTLEELGAVFIPDETRGGIGVRLKFSKSEAKRISRLEGEGGIVANDDVP</sequence>
<dbReference type="OrthoDB" id="4419620at2"/>
<evidence type="ECO:0000313" key="1">
    <source>
        <dbReference type="EMBL" id="PWJ85569.1"/>
    </source>
</evidence>
<evidence type="ECO:0008006" key="3">
    <source>
        <dbReference type="Google" id="ProtNLM"/>
    </source>
</evidence>
<dbReference type="GO" id="GO:0003677">
    <property type="term" value="F:DNA binding"/>
    <property type="evidence" value="ECO:0007669"/>
    <property type="project" value="InterPro"/>
</dbReference>
<dbReference type="Gene3D" id="1.10.260.40">
    <property type="entry name" value="lambda repressor-like DNA-binding domains"/>
    <property type="match status" value="1"/>
</dbReference>
<proteinExistence type="predicted"/>
<dbReference type="STRING" id="1192868.GCA_000304395_00652"/>
<name>A0A316C782_PSESE</name>
<dbReference type="RefSeq" id="WP_019170371.1">
    <property type="nucleotide sequence ID" value="NZ_QGGG01000002.1"/>
</dbReference>
<evidence type="ECO:0000313" key="2">
    <source>
        <dbReference type="Proteomes" id="UP000245396"/>
    </source>
</evidence>
<dbReference type="AlphaFoldDB" id="A0A316C782"/>
<reference evidence="1 2" key="1">
    <citation type="submission" date="2018-05" db="EMBL/GenBank/DDBJ databases">
        <title>Genomic Encyclopedia of Type Strains, Phase IV (KMG-IV): sequencing the most valuable type-strain genomes for metagenomic binning, comparative biology and taxonomic classification.</title>
        <authorList>
            <person name="Goeker M."/>
        </authorList>
    </citation>
    <scope>NUCLEOTIDE SEQUENCE [LARGE SCALE GENOMIC DNA]</scope>
    <source>
        <strain evidence="1 2">DSM 6986</strain>
    </source>
</reference>
<protein>
    <recommendedName>
        <fullName evidence="3">Helix-turn-helix protein</fullName>
    </recommendedName>
</protein>
<organism evidence="1 2">
    <name type="scientific">Pseudaminobacter salicylatoxidans</name>
    <dbReference type="NCBI Taxonomy" id="93369"/>
    <lineage>
        <taxon>Bacteria</taxon>
        <taxon>Pseudomonadati</taxon>
        <taxon>Pseudomonadota</taxon>
        <taxon>Alphaproteobacteria</taxon>
        <taxon>Hyphomicrobiales</taxon>
        <taxon>Phyllobacteriaceae</taxon>
        <taxon>Pseudaminobacter</taxon>
    </lineage>
</organism>
<gene>
    <name evidence="1" type="ORF">C7441_1028</name>
</gene>
<comment type="caution">
    <text evidence="1">The sequence shown here is derived from an EMBL/GenBank/DDBJ whole genome shotgun (WGS) entry which is preliminary data.</text>
</comment>
<keyword evidence="2" id="KW-1185">Reference proteome</keyword>
<dbReference type="InterPro" id="IPR010982">
    <property type="entry name" value="Lambda_DNA-bd_dom_sf"/>
</dbReference>
<dbReference type="EMBL" id="QGGG01000002">
    <property type="protein sequence ID" value="PWJ85569.1"/>
    <property type="molecule type" value="Genomic_DNA"/>
</dbReference>
<accession>A0A316C782</accession>
<dbReference type="Proteomes" id="UP000245396">
    <property type="component" value="Unassembled WGS sequence"/>
</dbReference>